<comment type="cofactor">
    <cofactor evidence="1">
        <name>heme</name>
        <dbReference type="ChEBI" id="CHEBI:30413"/>
    </cofactor>
</comment>
<dbReference type="InterPro" id="IPR036396">
    <property type="entry name" value="Cyt_P450_sf"/>
</dbReference>
<comment type="caution">
    <text evidence="9">The sequence shown here is derived from an EMBL/GenBank/DDBJ whole genome shotgun (WGS) entry which is preliminary data.</text>
</comment>
<evidence type="ECO:0000256" key="7">
    <source>
        <dbReference type="ARBA" id="ARBA00023033"/>
    </source>
</evidence>
<evidence type="ECO:0000256" key="4">
    <source>
        <dbReference type="ARBA" id="ARBA00022723"/>
    </source>
</evidence>
<evidence type="ECO:0000313" key="9">
    <source>
        <dbReference type="EMBL" id="KAB7496851.1"/>
    </source>
</evidence>
<proteinExistence type="inferred from homology"/>
<evidence type="ECO:0000256" key="6">
    <source>
        <dbReference type="ARBA" id="ARBA00023004"/>
    </source>
</evidence>
<sequence>MAFPLTRFSFRSSKNYYQTSFYIFNSTHSGSRSTNTSSTSRSESSTKTDDVRSMSEMPGFSPLSMLKSYLKSKITKEPFEFESKEAINFFRDLKRVYGPTFKIKLTGEPDMVSISNPEDIEKLYRITMNEPVRKGFESIKKIRYEAVDNFFEKKSGILSDYDKNFKANIAIGTVALNRRLGCLDPNISKDSTQVKIIDTVNALFKVLNVTEMEFPWWRYIPSPSFKKLREQHNILLSLVYSHIEEAEKELAKKVSIDKRENEELTLLEDSPSDRRPHKERRRHFYA</sequence>
<organism evidence="9 10">
    <name type="scientific">Armadillidium nasatum</name>
    <dbReference type="NCBI Taxonomy" id="96803"/>
    <lineage>
        <taxon>Eukaryota</taxon>
        <taxon>Metazoa</taxon>
        <taxon>Ecdysozoa</taxon>
        <taxon>Arthropoda</taxon>
        <taxon>Crustacea</taxon>
        <taxon>Multicrustacea</taxon>
        <taxon>Malacostraca</taxon>
        <taxon>Eumalacostraca</taxon>
        <taxon>Peracarida</taxon>
        <taxon>Isopoda</taxon>
        <taxon>Oniscidea</taxon>
        <taxon>Crinocheta</taxon>
        <taxon>Armadillidiidae</taxon>
        <taxon>Armadillidium</taxon>
    </lineage>
</organism>
<keyword evidence="4" id="KW-0479">Metal-binding</keyword>
<evidence type="ECO:0000313" key="10">
    <source>
        <dbReference type="Proteomes" id="UP000326759"/>
    </source>
</evidence>
<gene>
    <name evidence="9" type="ORF">Anas_04701</name>
</gene>
<dbReference type="SUPFAM" id="SSF48264">
    <property type="entry name" value="Cytochrome P450"/>
    <property type="match status" value="1"/>
</dbReference>
<feature type="compositionally biased region" description="Basic residues" evidence="8">
    <location>
        <begin position="277"/>
        <end position="286"/>
    </location>
</feature>
<dbReference type="Gene3D" id="1.10.630.10">
    <property type="entry name" value="Cytochrome P450"/>
    <property type="match status" value="1"/>
</dbReference>
<dbReference type="InterPro" id="IPR050479">
    <property type="entry name" value="CYP11_CYP27_families"/>
</dbReference>
<dbReference type="GO" id="GO:0004497">
    <property type="term" value="F:monooxygenase activity"/>
    <property type="evidence" value="ECO:0007669"/>
    <property type="project" value="UniProtKB-KW"/>
</dbReference>
<feature type="region of interest" description="Disordered" evidence="8">
    <location>
        <begin position="265"/>
        <end position="286"/>
    </location>
</feature>
<evidence type="ECO:0000256" key="2">
    <source>
        <dbReference type="ARBA" id="ARBA00010617"/>
    </source>
</evidence>
<keyword evidence="10" id="KW-1185">Reference proteome</keyword>
<comment type="similarity">
    <text evidence="2">Belongs to the cytochrome P450 family.</text>
</comment>
<dbReference type="EMBL" id="SEYY01020963">
    <property type="protein sequence ID" value="KAB7496851.1"/>
    <property type="molecule type" value="Genomic_DNA"/>
</dbReference>
<accession>A0A5N5SRR4</accession>
<dbReference type="AlphaFoldDB" id="A0A5N5SRR4"/>
<dbReference type="Proteomes" id="UP000326759">
    <property type="component" value="Unassembled WGS sequence"/>
</dbReference>
<evidence type="ECO:0000256" key="3">
    <source>
        <dbReference type="ARBA" id="ARBA00022617"/>
    </source>
</evidence>
<dbReference type="GO" id="GO:0020037">
    <property type="term" value="F:heme binding"/>
    <property type="evidence" value="ECO:0007669"/>
    <property type="project" value="InterPro"/>
</dbReference>
<evidence type="ECO:0000256" key="5">
    <source>
        <dbReference type="ARBA" id="ARBA00023002"/>
    </source>
</evidence>
<keyword evidence="3" id="KW-0349">Heme</keyword>
<protein>
    <submittedName>
        <fullName evidence="9">Uncharacterized protein</fullName>
    </submittedName>
</protein>
<keyword evidence="5" id="KW-0560">Oxidoreductase</keyword>
<dbReference type="PANTHER" id="PTHR24279">
    <property type="entry name" value="CYTOCHROME P450"/>
    <property type="match status" value="1"/>
</dbReference>
<evidence type="ECO:0000256" key="1">
    <source>
        <dbReference type="ARBA" id="ARBA00001971"/>
    </source>
</evidence>
<feature type="compositionally biased region" description="Low complexity" evidence="8">
    <location>
        <begin position="28"/>
        <end position="43"/>
    </location>
</feature>
<dbReference type="OrthoDB" id="3945418at2759"/>
<dbReference type="PANTHER" id="PTHR24279:SF120">
    <property type="entry name" value="CYTOCHROME P450"/>
    <property type="match status" value="1"/>
</dbReference>
<reference evidence="9 10" key="1">
    <citation type="journal article" date="2019" name="PLoS Biol.">
        <title>Sex chromosomes control vertical transmission of feminizing Wolbachia symbionts in an isopod.</title>
        <authorList>
            <person name="Becking T."/>
            <person name="Chebbi M.A."/>
            <person name="Giraud I."/>
            <person name="Moumen B."/>
            <person name="Laverre T."/>
            <person name="Caubet Y."/>
            <person name="Peccoud J."/>
            <person name="Gilbert C."/>
            <person name="Cordaux R."/>
        </authorList>
    </citation>
    <scope>NUCLEOTIDE SEQUENCE [LARGE SCALE GENOMIC DNA]</scope>
    <source>
        <strain evidence="9">ANa2</strain>
        <tissue evidence="9">Whole body excluding digestive tract and cuticle</tissue>
    </source>
</reference>
<keyword evidence="7" id="KW-0503">Monooxygenase</keyword>
<evidence type="ECO:0000256" key="8">
    <source>
        <dbReference type="SAM" id="MobiDB-lite"/>
    </source>
</evidence>
<feature type="compositionally biased region" description="Basic and acidic residues" evidence="8">
    <location>
        <begin position="44"/>
        <end position="53"/>
    </location>
</feature>
<feature type="region of interest" description="Disordered" evidence="8">
    <location>
        <begin position="28"/>
        <end position="59"/>
    </location>
</feature>
<name>A0A5N5SRR4_9CRUS</name>
<dbReference type="GO" id="GO:0016705">
    <property type="term" value="F:oxidoreductase activity, acting on paired donors, with incorporation or reduction of molecular oxygen"/>
    <property type="evidence" value="ECO:0007669"/>
    <property type="project" value="InterPro"/>
</dbReference>
<dbReference type="GO" id="GO:0005506">
    <property type="term" value="F:iron ion binding"/>
    <property type="evidence" value="ECO:0007669"/>
    <property type="project" value="InterPro"/>
</dbReference>
<keyword evidence="6" id="KW-0408">Iron</keyword>